<dbReference type="Pfam" id="PF24864">
    <property type="entry name" value="DUF7730"/>
    <property type="match status" value="1"/>
</dbReference>
<dbReference type="AlphaFoldDB" id="A0AA38RYP1"/>
<dbReference type="EMBL" id="JANBVN010000019">
    <property type="protein sequence ID" value="KAJ9161685.1"/>
    <property type="molecule type" value="Genomic_DNA"/>
</dbReference>
<keyword evidence="3" id="KW-1185">Reference proteome</keyword>
<organism evidence="2 3">
    <name type="scientific">Coniochaeta hoffmannii</name>
    <dbReference type="NCBI Taxonomy" id="91930"/>
    <lineage>
        <taxon>Eukaryota</taxon>
        <taxon>Fungi</taxon>
        <taxon>Dikarya</taxon>
        <taxon>Ascomycota</taxon>
        <taxon>Pezizomycotina</taxon>
        <taxon>Sordariomycetes</taxon>
        <taxon>Sordariomycetidae</taxon>
        <taxon>Coniochaetales</taxon>
        <taxon>Coniochaetaceae</taxon>
        <taxon>Coniochaeta</taxon>
    </lineage>
</organism>
<feature type="domain" description="DUF7730" evidence="1">
    <location>
        <begin position="21"/>
        <end position="246"/>
    </location>
</feature>
<gene>
    <name evidence="2" type="ORF">NKR19_g1995</name>
</gene>
<comment type="caution">
    <text evidence="2">The sequence shown here is derived from an EMBL/GenBank/DDBJ whole genome shotgun (WGS) entry which is preliminary data.</text>
</comment>
<proteinExistence type="predicted"/>
<name>A0AA38RYP1_9PEZI</name>
<dbReference type="InterPro" id="IPR056632">
    <property type="entry name" value="DUF7730"/>
</dbReference>
<evidence type="ECO:0000259" key="1">
    <source>
        <dbReference type="Pfam" id="PF24864"/>
    </source>
</evidence>
<dbReference type="PANTHER" id="PTHR38790">
    <property type="entry name" value="2EXR DOMAIN-CONTAINING PROTEIN-RELATED"/>
    <property type="match status" value="1"/>
</dbReference>
<protein>
    <recommendedName>
        <fullName evidence="1">DUF7730 domain-containing protein</fullName>
    </recommendedName>
</protein>
<evidence type="ECO:0000313" key="2">
    <source>
        <dbReference type="EMBL" id="KAJ9161685.1"/>
    </source>
</evidence>
<evidence type="ECO:0000313" key="3">
    <source>
        <dbReference type="Proteomes" id="UP001174691"/>
    </source>
</evidence>
<reference evidence="2" key="1">
    <citation type="submission" date="2022-07" db="EMBL/GenBank/DDBJ databases">
        <title>Fungi with potential for degradation of polypropylene.</title>
        <authorList>
            <person name="Gostincar C."/>
        </authorList>
    </citation>
    <scope>NUCLEOTIDE SEQUENCE</scope>
    <source>
        <strain evidence="2">EXF-13287</strain>
    </source>
</reference>
<accession>A0AA38RYP1</accession>
<sequence>MEGTEPSTIPSRPALAATADRQLSSPFFSVLPPEIRRMIYAQLWRHRRLHPDARDQTDERCLKYHIIKHESDSGYAHSPCVVSDQTAPDLRSQSLAAFPRPCPQSQIWADRIESDWAIHWPCEEVRKKHASSHRRPSRSSFMSPLLTCKMMYLECADSIYSTLTFVFTGLMTAESFISSFPLGTFRSLELAVGVPLVLRELYLPDTPMATSQRSIPANFPFDRGNNPWARLCAVLAGCGSGGLGKLNLWFDIRHLDGWTGRMWEREFFADMWGVEVRGGKGEFLLALPELDGREVERRREREGVGEESYLVGEVLEGAPFRVVRCARPDYWEAHLARIRARQDVLTIDPPVHGS</sequence>
<dbReference type="Proteomes" id="UP001174691">
    <property type="component" value="Unassembled WGS sequence"/>
</dbReference>